<dbReference type="GO" id="GO:1901135">
    <property type="term" value="P:carbohydrate derivative metabolic process"/>
    <property type="evidence" value="ECO:0007669"/>
    <property type="project" value="UniProtKB-ARBA"/>
</dbReference>
<dbReference type="GO" id="GO:0016757">
    <property type="term" value="F:glycosyltransferase activity"/>
    <property type="evidence" value="ECO:0007669"/>
    <property type="project" value="InterPro"/>
</dbReference>
<accession>Q2VJ32</accession>
<evidence type="ECO:0000313" key="3">
    <source>
        <dbReference type="EMBL" id="AAZ85712.1"/>
    </source>
</evidence>
<organism evidence="3">
    <name type="scientific">Escherichia coli</name>
    <dbReference type="NCBI Taxonomy" id="562"/>
    <lineage>
        <taxon>Bacteria</taxon>
        <taxon>Pseudomonadati</taxon>
        <taxon>Pseudomonadota</taxon>
        <taxon>Gammaproteobacteria</taxon>
        <taxon>Enterobacterales</taxon>
        <taxon>Enterobacteriaceae</taxon>
        <taxon>Escherichia</taxon>
    </lineage>
</organism>
<dbReference type="CAZy" id="GT4">
    <property type="family name" value="Glycosyltransferase Family 4"/>
</dbReference>
<keyword evidence="3" id="KW-0808">Transferase</keyword>
<dbReference type="SUPFAM" id="SSF53756">
    <property type="entry name" value="UDP-Glycosyltransferase/glycogen phosphorylase"/>
    <property type="match status" value="1"/>
</dbReference>
<dbReference type="Gene3D" id="3.40.50.2000">
    <property type="entry name" value="Glycogen Phosphorylase B"/>
    <property type="match status" value="2"/>
</dbReference>
<name>Q2VJ32_ECOLX</name>
<dbReference type="AlphaFoldDB" id="Q2VJ32"/>
<dbReference type="InterPro" id="IPR001296">
    <property type="entry name" value="Glyco_trans_1"/>
</dbReference>
<dbReference type="PANTHER" id="PTHR12526">
    <property type="entry name" value="GLYCOSYLTRANSFERASE"/>
    <property type="match status" value="1"/>
</dbReference>
<evidence type="ECO:0000259" key="2">
    <source>
        <dbReference type="Pfam" id="PF13477"/>
    </source>
</evidence>
<proteinExistence type="predicted"/>
<dbReference type="PANTHER" id="PTHR12526:SF638">
    <property type="entry name" value="SPORE COAT PROTEIN SA"/>
    <property type="match status" value="1"/>
</dbReference>
<feature type="domain" description="Glycosyltransferase subfamily 4-like N-terminal" evidence="2">
    <location>
        <begin position="3"/>
        <end position="153"/>
    </location>
</feature>
<reference evidence="3" key="1">
    <citation type="journal article" date="2005" name="Vet. Microbiol.">
        <title>Molecular markers for detection of pathogenic Escherichia coli strains belonging to serogroups O 138 and O 139.</title>
        <authorList>
            <person name="Wang L."/>
            <person name="Liu B."/>
            <person name="Kong Q."/>
            <person name="Steinruck H."/>
            <person name="Krause G."/>
            <person name="Beutin L."/>
            <person name="Feng L."/>
        </authorList>
    </citation>
    <scope>NUCLEOTIDE SEQUENCE</scope>
</reference>
<dbReference type="Pfam" id="PF00534">
    <property type="entry name" value="Glycos_transf_1"/>
    <property type="match status" value="1"/>
</dbReference>
<feature type="domain" description="Glycosyl transferase family 1" evidence="1">
    <location>
        <begin position="187"/>
        <end position="347"/>
    </location>
</feature>
<gene>
    <name evidence="3" type="primary">wfaH</name>
</gene>
<dbReference type="EMBL" id="DQ109551">
    <property type="protein sequence ID" value="AAZ85712.1"/>
    <property type="molecule type" value="Genomic_DNA"/>
</dbReference>
<sequence>MKKILFIVNVDKFFISHRLPIALECIKNGYEVHLTCAMTDSISYLQKLGIITHPIPLSRAGISILNEINTCFHIYNTVKKIKPDIVHMVTVKPVAYGGLVCKLLKIKKRVASISGLGYAFIDQSIKAKIIKNIVVLLYRISLKNKNTSVIFQNLNDKDYFINCGIIKKHQSVLIRGSGVDLVRYKVKPEPLGKPVVMLVSRLLYDKGIREFIDAVRLVKQKIDFSAVLVGSIDANPNSAKENEIMQWQNEGIIEYWGYRDDIPEVLCQSNLVVLPSYREGLPKCLIEAAACGRAVVTTDVPGCRDAIIPNVTGILVEVKDHITLANAIETLIINPELRHQMAVKGRELAEQVFDIDNVVKLHLEIYKFIIPSCQRKINLCTSE</sequence>
<dbReference type="InterPro" id="IPR028098">
    <property type="entry name" value="Glyco_trans_4-like_N"/>
</dbReference>
<dbReference type="Pfam" id="PF13477">
    <property type="entry name" value="Glyco_trans_4_2"/>
    <property type="match status" value="1"/>
</dbReference>
<protein>
    <submittedName>
        <fullName evidence="3">Glycosyltransferase</fullName>
    </submittedName>
</protein>
<dbReference type="CDD" id="cd03808">
    <property type="entry name" value="GT4_CapM-like"/>
    <property type="match status" value="1"/>
</dbReference>
<evidence type="ECO:0000259" key="1">
    <source>
        <dbReference type="Pfam" id="PF00534"/>
    </source>
</evidence>